<accession>A0A1X1ZEQ8</accession>
<dbReference type="Proteomes" id="UP000193108">
    <property type="component" value="Unassembled WGS sequence"/>
</dbReference>
<dbReference type="InterPro" id="IPR012340">
    <property type="entry name" value="NA-bd_OB-fold"/>
</dbReference>
<reference evidence="2 3" key="1">
    <citation type="submission" date="2016-01" db="EMBL/GenBank/DDBJ databases">
        <title>The new phylogeny of the genus Mycobacterium.</title>
        <authorList>
            <person name="Tarcisio F."/>
            <person name="Conor M."/>
            <person name="Antonella G."/>
            <person name="Elisabetta G."/>
            <person name="Giulia F.S."/>
            <person name="Sara T."/>
            <person name="Anna F."/>
            <person name="Clotilde B."/>
            <person name="Roberto B."/>
            <person name="Veronica D.S."/>
            <person name="Fabio R."/>
            <person name="Monica P."/>
            <person name="Olivier J."/>
            <person name="Enrico T."/>
            <person name="Nicola S."/>
        </authorList>
    </citation>
    <scope>NUCLEOTIDE SEQUENCE [LARGE SCALE GENOMIC DNA]</scope>
    <source>
        <strain evidence="2 3">DSM 44164</strain>
    </source>
</reference>
<dbReference type="RefSeq" id="WP_208858339.1">
    <property type="nucleotide sequence ID" value="NZ_LQPI01000038.1"/>
</dbReference>
<feature type="transmembrane region" description="Helical" evidence="1">
    <location>
        <begin position="19"/>
        <end position="39"/>
    </location>
</feature>
<dbReference type="AlphaFoldDB" id="A0A1X1ZEQ8"/>
<name>A0A1X1ZEQ8_MYCNO</name>
<evidence type="ECO:0000256" key="1">
    <source>
        <dbReference type="SAM" id="Phobius"/>
    </source>
</evidence>
<keyword evidence="1" id="KW-0812">Transmembrane</keyword>
<dbReference type="STRING" id="1782.AWC18_08180"/>
<dbReference type="Gene3D" id="2.40.50.140">
    <property type="entry name" value="Nucleic acid-binding proteins"/>
    <property type="match status" value="1"/>
</dbReference>
<comment type="caution">
    <text evidence="2">The sequence shown here is derived from an EMBL/GenBank/DDBJ whole genome shotgun (WGS) entry which is preliminary data.</text>
</comment>
<keyword evidence="3" id="KW-1185">Reference proteome</keyword>
<organism evidence="2 3">
    <name type="scientific">Mycolicibacter nonchromogenicus</name>
    <name type="common">Mycobacterium nonchromogenicum</name>
    <dbReference type="NCBI Taxonomy" id="1782"/>
    <lineage>
        <taxon>Bacteria</taxon>
        <taxon>Bacillati</taxon>
        <taxon>Actinomycetota</taxon>
        <taxon>Actinomycetes</taxon>
        <taxon>Mycobacteriales</taxon>
        <taxon>Mycobacteriaceae</taxon>
        <taxon>Mycolicibacter</taxon>
    </lineage>
</organism>
<sequence>MTSTIGEEAAFQAGGVVTIVYLAAFAVGAIALLTALLLTDFGHDGLPFLSLTGMSAALVGTGAGGLVGTWAGFGAVPAAALGLGTGLTLTLLLQGFALPYLRRQEANSQHGRSAYIGLLGTVTIDVPPGGWGEIAFVDPDGNRVRSRAISPEPQTLAKATRVYIADVDAEYLHVVAVPAQ</sequence>
<gene>
    <name evidence="2" type="ORF">AWC18_08180</name>
</gene>
<evidence type="ECO:0000313" key="3">
    <source>
        <dbReference type="Proteomes" id="UP000193108"/>
    </source>
</evidence>
<protein>
    <recommendedName>
        <fullName evidence="4">NfeD-like C-terminal domain-containing protein</fullName>
    </recommendedName>
</protein>
<proteinExistence type="predicted"/>
<evidence type="ECO:0008006" key="4">
    <source>
        <dbReference type="Google" id="ProtNLM"/>
    </source>
</evidence>
<feature type="transmembrane region" description="Helical" evidence="1">
    <location>
        <begin position="79"/>
        <end position="101"/>
    </location>
</feature>
<dbReference type="EMBL" id="LQPI01000038">
    <property type="protein sequence ID" value="ORW21786.1"/>
    <property type="molecule type" value="Genomic_DNA"/>
</dbReference>
<feature type="transmembrane region" description="Helical" evidence="1">
    <location>
        <begin position="51"/>
        <end position="73"/>
    </location>
</feature>
<keyword evidence="1" id="KW-1133">Transmembrane helix</keyword>
<keyword evidence="1" id="KW-0472">Membrane</keyword>
<evidence type="ECO:0000313" key="2">
    <source>
        <dbReference type="EMBL" id="ORW21786.1"/>
    </source>
</evidence>